<gene>
    <name evidence="7" type="ORF">PCOR1329_LOCUS39657</name>
</gene>
<evidence type="ECO:0000256" key="6">
    <source>
        <dbReference type="SAM" id="MobiDB-lite"/>
    </source>
</evidence>
<accession>A0ABN9TJE7</accession>
<proteinExistence type="predicted"/>
<feature type="compositionally biased region" description="Low complexity" evidence="6">
    <location>
        <begin position="11"/>
        <end position="29"/>
    </location>
</feature>
<evidence type="ECO:0000313" key="7">
    <source>
        <dbReference type="EMBL" id="CAK0846050.1"/>
    </source>
</evidence>
<feature type="region of interest" description="Disordered" evidence="6">
    <location>
        <begin position="1"/>
        <end position="29"/>
    </location>
</feature>
<keyword evidence="3" id="KW-0812">Transmembrane</keyword>
<evidence type="ECO:0000256" key="4">
    <source>
        <dbReference type="ARBA" id="ARBA00022989"/>
    </source>
</evidence>
<dbReference type="Pfam" id="PF03092">
    <property type="entry name" value="BT1"/>
    <property type="match status" value="1"/>
</dbReference>
<sequence>MQQPPAEGLLASGRPRASSGAAPSGGPPAAALVAGEASPLLPEDAKAVSAGIRGLWKQLGWQFLVFLMCSQHVTKGLVNDMVRAAQRYVFREYAVPAPRMAMFDGVIALPWALKPILGVLADTCPIGGYSKMPYIMLASLMGMYSMFTLGQMRHELSVAGVVALLFISLRDTQHRTKPLG</sequence>
<evidence type="ECO:0000256" key="3">
    <source>
        <dbReference type="ARBA" id="ARBA00022692"/>
    </source>
</evidence>
<evidence type="ECO:0000256" key="2">
    <source>
        <dbReference type="ARBA" id="ARBA00022448"/>
    </source>
</evidence>
<dbReference type="InterPro" id="IPR039309">
    <property type="entry name" value="BT1"/>
</dbReference>
<keyword evidence="5" id="KW-0472">Membrane</keyword>
<reference evidence="7" key="1">
    <citation type="submission" date="2023-10" db="EMBL/GenBank/DDBJ databases">
        <authorList>
            <person name="Chen Y."/>
            <person name="Shah S."/>
            <person name="Dougan E. K."/>
            <person name="Thang M."/>
            <person name="Chan C."/>
        </authorList>
    </citation>
    <scope>NUCLEOTIDE SEQUENCE [LARGE SCALE GENOMIC DNA]</scope>
</reference>
<dbReference type="Proteomes" id="UP001189429">
    <property type="component" value="Unassembled WGS sequence"/>
</dbReference>
<keyword evidence="8" id="KW-1185">Reference proteome</keyword>
<evidence type="ECO:0000256" key="5">
    <source>
        <dbReference type="ARBA" id="ARBA00023136"/>
    </source>
</evidence>
<dbReference type="PANTHER" id="PTHR31585:SF0">
    <property type="entry name" value="FOLATE-BIOPTERIN TRANSPORTER 1, CHLOROPLASTIC"/>
    <property type="match status" value="1"/>
</dbReference>
<keyword evidence="2" id="KW-0813">Transport</keyword>
<dbReference type="EMBL" id="CAUYUJ010014789">
    <property type="protein sequence ID" value="CAK0846050.1"/>
    <property type="molecule type" value="Genomic_DNA"/>
</dbReference>
<organism evidence="7 8">
    <name type="scientific">Prorocentrum cordatum</name>
    <dbReference type="NCBI Taxonomy" id="2364126"/>
    <lineage>
        <taxon>Eukaryota</taxon>
        <taxon>Sar</taxon>
        <taxon>Alveolata</taxon>
        <taxon>Dinophyceae</taxon>
        <taxon>Prorocentrales</taxon>
        <taxon>Prorocentraceae</taxon>
        <taxon>Prorocentrum</taxon>
    </lineage>
</organism>
<comment type="subcellular location">
    <subcellularLocation>
        <location evidence="1">Membrane</location>
        <topology evidence="1">Multi-pass membrane protein</topology>
    </subcellularLocation>
</comment>
<dbReference type="PANTHER" id="PTHR31585">
    <property type="entry name" value="FOLATE-BIOPTERIN TRANSPORTER 1, CHLOROPLASTIC"/>
    <property type="match status" value="1"/>
</dbReference>
<name>A0ABN9TJE7_9DINO</name>
<keyword evidence="4" id="KW-1133">Transmembrane helix</keyword>
<protein>
    <submittedName>
        <fullName evidence="7">Uncharacterized protein</fullName>
    </submittedName>
</protein>
<comment type="caution">
    <text evidence="7">The sequence shown here is derived from an EMBL/GenBank/DDBJ whole genome shotgun (WGS) entry which is preliminary data.</text>
</comment>
<evidence type="ECO:0000256" key="1">
    <source>
        <dbReference type="ARBA" id="ARBA00004141"/>
    </source>
</evidence>
<evidence type="ECO:0000313" key="8">
    <source>
        <dbReference type="Proteomes" id="UP001189429"/>
    </source>
</evidence>